<feature type="transmembrane region" description="Helical" evidence="11">
    <location>
        <begin position="199"/>
        <end position="220"/>
    </location>
</feature>
<evidence type="ECO:0000256" key="7">
    <source>
        <dbReference type="ARBA" id="ARBA00023136"/>
    </source>
</evidence>
<dbReference type="GO" id="GO:0051119">
    <property type="term" value="F:sugar transmembrane transporter activity"/>
    <property type="evidence" value="ECO:0007669"/>
    <property type="project" value="InterPro"/>
</dbReference>
<evidence type="ECO:0000256" key="9">
    <source>
        <dbReference type="SAM" id="Coils"/>
    </source>
</evidence>
<dbReference type="NCBIfam" id="TIGR00879">
    <property type="entry name" value="SP"/>
    <property type="match status" value="1"/>
</dbReference>
<dbReference type="Gene3D" id="1.20.1250.20">
    <property type="entry name" value="MFS general substrate transporter like domains"/>
    <property type="match status" value="1"/>
</dbReference>
<feature type="transmembrane region" description="Helical" evidence="11">
    <location>
        <begin position="318"/>
        <end position="339"/>
    </location>
</feature>
<feature type="domain" description="Major facilitator superfamily (MFS) profile" evidence="12">
    <location>
        <begin position="51"/>
        <end position="470"/>
    </location>
</feature>
<feature type="transmembrane region" description="Helical" evidence="11">
    <location>
        <begin position="380"/>
        <end position="404"/>
    </location>
</feature>
<protein>
    <recommendedName>
        <fullName evidence="12">Major facilitator superfamily (MFS) profile domain-containing protein</fullName>
    </recommendedName>
</protein>
<feature type="transmembrane region" description="Helical" evidence="11">
    <location>
        <begin position="346"/>
        <end position="368"/>
    </location>
</feature>
<keyword evidence="14" id="KW-1185">Reference proteome</keyword>
<feature type="transmembrane region" description="Helical" evidence="11">
    <location>
        <begin position="46"/>
        <end position="68"/>
    </location>
</feature>
<dbReference type="InterPro" id="IPR044775">
    <property type="entry name" value="MFS_ERD6/Tret1-like"/>
</dbReference>
<feature type="transmembrane region" description="Helical" evidence="11">
    <location>
        <begin position="442"/>
        <end position="463"/>
    </location>
</feature>
<evidence type="ECO:0000313" key="14">
    <source>
        <dbReference type="Proteomes" id="UP001154282"/>
    </source>
</evidence>
<keyword evidence="4" id="KW-0762">Sugar transport</keyword>
<dbReference type="InterPro" id="IPR020846">
    <property type="entry name" value="MFS_dom"/>
</dbReference>
<sequence length="485" mass="52343">MAEESKMERGLLVQPLLEGSGNSNNNEEDMMSTAGKSSSPVEATSAAVIFSTFVAVCGSFSYGCALSYSSPAESGIMEDLHLSIASYSMFGSVMEVGGMIGALFCGRLTAVLGRKYTMWLSQVFSTIGWLAIALAKNDWWLVTGRLSIGFGVGFVTYVVPIYVAEIAPKEHRGSFSYASQLLVNCGFSLVYFLGNVVSWRTLAILALVPGAFQLVGLPFIPESPRWLAGVGRVKEFKASLQQLRSKNADISQEVEEIQDSVDESKDDPKARVGDILQRKYAYALTVGLGLMLLQQLGGTSGVAYYGSSVIQKAGFSTTVGTIIISLVQVPIAAVGLFLMDICGRRLLLMVSAGGMSICSFLVALSFVLQGLNLLRGITPIMAIIGLTGYFTAFSIGMAGIPWIIMAEIFPMNVKALAGTLVTLVNWSSSWVMTYSFNFMMQWSPAATFFILATTCALTVVFTMKLVPETKGRTLEDIHKSMMRLD</sequence>
<dbReference type="GO" id="GO:0016020">
    <property type="term" value="C:membrane"/>
    <property type="evidence" value="ECO:0007669"/>
    <property type="project" value="UniProtKB-SubCell"/>
</dbReference>
<comment type="subcellular location">
    <subcellularLocation>
        <location evidence="1">Membrane</location>
        <topology evidence="1">Multi-pass membrane protein</topology>
    </subcellularLocation>
</comment>
<dbReference type="PANTHER" id="PTHR48021:SF93">
    <property type="entry name" value="SUGAR TRANSPORTER ERD6-LIKE 1-RELATED"/>
    <property type="match status" value="1"/>
</dbReference>
<dbReference type="InterPro" id="IPR036259">
    <property type="entry name" value="MFS_trans_sf"/>
</dbReference>
<keyword evidence="5 11" id="KW-0812">Transmembrane</keyword>
<keyword evidence="6 11" id="KW-1133">Transmembrane helix</keyword>
<evidence type="ECO:0000256" key="8">
    <source>
        <dbReference type="RuleBase" id="RU003346"/>
    </source>
</evidence>
<evidence type="ECO:0000256" key="11">
    <source>
        <dbReference type="SAM" id="Phobius"/>
    </source>
</evidence>
<comment type="similarity">
    <text evidence="2 8">Belongs to the major facilitator superfamily. Sugar transporter (TC 2.A.1.1) family.</text>
</comment>
<evidence type="ECO:0000256" key="5">
    <source>
        <dbReference type="ARBA" id="ARBA00022692"/>
    </source>
</evidence>
<evidence type="ECO:0000313" key="13">
    <source>
        <dbReference type="EMBL" id="CAI0383645.1"/>
    </source>
</evidence>
<dbReference type="PRINTS" id="PR00171">
    <property type="entry name" value="SUGRTRNSPORT"/>
</dbReference>
<feature type="transmembrane region" description="Helical" evidence="11">
    <location>
        <begin position="140"/>
        <end position="163"/>
    </location>
</feature>
<dbReference type="SUPFAM" id="SSF103473">
    <property type="entry name" value="MFS general substrate transporter"/>
    <property type="match status" value="1"/>
</dbReference>
<evidence type="ECO:0000256" key="10">
    <source>
        <dbReference type="SAM" id="MobiDB-lite"/>
    </source>
</evidence>
<keyword evidence="7 11" id="KW-0472">Membrane</keyword>
<feature type="transmembrane region" description="Helical" evidence="11">
    <location>
        <begin position="280"/>
        <end position="306"/>
    </location>
</feature>
<dbReference type="PROSITE" id="PS50850">
    <property type="entry name" value="MFS"/>
    <property type="match status" value="1"/>
</dbReference>
<proteinExistence type="inferred from homology"/>
<dbReference type="FunFam" id="1.20.1250.20:FF:000043">
    <property type="entry name" value="sugar transporter ERD6-like 6"/>
    <property type="match status" value="1"/>
</dbReference>
<dbReference type="InterPro" id="IPR050549">
    <property type="entry name" value="MFS_Trehalose_Transporter"/>
</dbReference>
<evidence type="ECO:0000256" key="6">
    <source>
        <dbReference type="ARBA" id="ARBA00022989"/>
    </source>
</evidence>
<gene>
    <name evidence="13" type="ORF">LITE_LOCUS4084</name>
</gene>
<feature type="transmembrane region" description="Helical" evidence="11">
    <location>
        <begin position="80"/>
        <end position="104"/>
    </location>
</feature>
<dbReference type="EMBL" id="CAMGYJ010000002">
    <property type="protein sequence ID" value="CAI0383645.1"/>
    <property type="molecule type" value="Genomic_DNA"/>
</dbReference>
<organism evidence="13 14">
    <name type="scientific">Linum tenue</name>
    <dbReference type="NCBI Taxonomy" id="586396"/>
    <lineage>
        <taxon>Eukaryota</taxon>
        <taxon>Viridiplantae</taxon>
        <taxon>Streptophyta</taxon>
        <taxon>Embryophyta</taxon>
        <taxon>Tracheophyta</taxon>
        <taxon>Spermatophyta</taxon>
        <taxon>Magnoliopsida</taxon>
        <taxon>eudicotyledons</taxon>
        <taxon>Gunneridae</taxon>
        <taxon>Pentapetalae</taxon>
        <taxon>rosids</taxon>
        <taxon>fabids</taxon>
        <taxon>Malpighiales</taxon>
        <taxon>Linaceae</taxon>
        <taxon>Linum</taxon>
    </lineage>
</organism>
<evidence type="ECO:0000256" key="1">
    <source>
        <dbReference type="ARBA" id="ARBA00004141"/>
    </source>
</evidence>
<feature type="transmembrane region" description="Helical" evidence="11">
    <location>
        <begin position="416"/>
        <end position="436"/>
    </location>
</feature>
<accession>A0AAV0HHI6</accession>
<feature type="transmembrane region" description="Helical" evidence="11">
    <location>
        <begin position="116"/>
        <end position="134"/>
    </location>
</feature>
<dbReference type="CDD" id="cd17358">
    <property type="entry name" value="MFS_GLUT6_8_Class3_like"/>
    <property type="match status" value="1"/>
</dbReference>
<dbReference type="InterPro" id="IPR005828">
    <property type="entry name" value="MFS_sugar_transport-like"/>
</dbReference>
<keyword evidence="3 8" id="KW-0813">Transport</keyword>
<comment type="caution">
    <text evidence="13">The sequence shown here is derived from an EMBL/GenBank/DDBJ whole genome shotgun (WGS) entry which is preliminary data.</text>
</comment>
<feature type="transmembrane region" description="Helical" evidence="11">
    <location>
        <begin position="175"/>
        <end position="193"/>
    </location>
</feature>
<dbReference type="AlphaFoldDB" id="A0AAV0HHI6"/>
<dbReference type="InterPro" id="IPR003663">
    <property type="entry name" value="Sugar/inositol_transpt"/>
</dbReference>
<evidence type="ECO:0000259" key="12">
    <source>
        <dbReference type="PROSITE" id="PS50850"/>
    </source>
</evidence>
<feature type="coiled-coil region" evidence="9">
    <location>
        <begin position="233"/>
        <end position="267"/>
    </location>
</feature>
<dbReference type="Proteomes" id="UP001154282">
    <property type="component" value="Unassembled WGS sequence"/>
</dbReference>
<evidence type="ECO:0000256" key="2">
    <source>
        <dbReference type="ARBA" id="ARBA00010992"/>
    </source>
</evidence>
<keyword evidence="9" id="KW-0175">Coiled coil</keyword>
<name>A0AAV0HHI6_9ROSI</name>
<evidence type="ECO:0000256" key="3">
    <source>
        <dbReference type="ARBA" id="ARBA00022448"/>
    </source>
</evidence>
<dbReference type="PANTHER" id="PTHR48021">
    <property type="match status" value="1"/>
</dbReference>
<evidence type="ECO:0000256" key="4">
    <source>
        <dbReference type="ARBA" id="ARBA00022597"/>
    </source>
</evidence>
<dbReference type="Pfam" id="PF00083">
    <property type="entry name" value="Sugar_tr"/>
    <property type="match status" value="1"/>
</dbReference>
<reference evidence="13" key="1">
    <citation type="submission" date="2022-08" db="EMBL/GenBank/DDBJ databases">
        <authorList>
            <person name="Gutierrez-Valencia J."/>
        </authorList>
    </citation>
    <scope>NUCLEOTIDE SEQUENCE</scope>
</reference>
<feature type="region of interest" description="Disordered" evidence="10">
    <location>
        <begin position="16"/>
        <end position="37"/>
    </location>
</feature>